<accession>A0ABR7EGU3</accession>
<evidence type="ECO:0000313" key="2">
    <source>
        <dbReference type="EMBL" id="MBC5648977.1"/>
    </source>
</evidence>
<keyword evidence="1" id="KW-0472">Membrane</keyword>
<feature type="transmembrane region" description="Helical" evidence="1">
    <location>
        <begin position="9"/>
        <end position="31"/>
    </location>
</feature>
<comment type="caution">
    <text evidence="2">The sequence shown here is derived from an EMBL/GenBank/DDBJ whole genome shotgun (WGS) entry which is preliminary data.</text>
</comment>
<keyword evidence="3" id="KW-1185">Reference proteome</keyword>
<reference evidence="2 3" key="1">
    <citation type="submission" date="2020-08" db="EMBL/GenBank/DDBJ databases">
        <title>Genome public.</title>
        <authorList>
            <person name="Liu C."/>
            <person name="Sun Q."/>
        </authorList>
    </citation>
    <scope>NUCLEOTIDE SEQUENCE [LARGE SCALE GENOMIC DNA]</scope>
    <source>
        <strain evidence="2 3">NSJ-35</strain>
    </source>
</reference>
<protein>
    <submittedName>
        <fullName evidence="2">Uncharacterized protein</fullName>
    </submittedName>
</protein>
<name>A0ABR7EGU3_9FIRM</name>
<dbReference type="Proteomes" id="UP000606889">
    <property type="component" value="Unassembled WGS sequence"/>
</dbReference>
<evidence type="ECO:0000313" key="3">
    <source>
        <dbReference type="Proteomes" id="UP000606889"/>
    </source>
</evidence>
<keyword evidence="1" id="KW-1133">Transmembrane helix</keyword>
<keyword evidence="1" id="KW-0812">Transmembrane</keyword>
<evidence type="ECO:0000256" key="1">
    <source>
        <dbReference type="SAM" id="Phobius"/>
    </source>
</evidence>
<sequence>MKVTRGKGIIISLIVIVILGGILWGLTWIAYKEESRMMYGSNNAYVKNYADELGTWGWGMFITPEKIFQRFGLPEEVKVEDIGYSNKEMDIKVQGNTFTFIFKSTKTPEDIYKTDTLYSYVLESDTIKLGNKQISVGSSREEVIAAYGEEGMGEEPGTSYAASDWTRGFAKFYYDENDIVEKIEVYPYGII</sequence>
<dbReference type="EMBL" id="JACOON010000006">
    <property type="protein sequence ID" value="MBC5648977.1"/>
    <property type="molecule type" value="Genomic_DNA"/>
</dbReference>
<dbReference type="RefSeq" id="WP_186858429.1">
    <property type="nucleotide sequence ID" value="NZ_JACOON010000006.1"/>
</dbReference>
<proteinExistence type="predicted"/>
<gene>
    <name evidence="2" type="ORF">H8S18_11565</name>
</gene>
<organism evidence="2 3">
    <name type="scientific">Christensenella tenuis</name>
    <dbReference type="NCBI Taxonomy" id="2763033"/>
    <lineage>
        <taxon>Bacteria</taxon>
        <taxon>Bacillati</taxon>
        <taxon>Bacillota</taxon>
        <taxon>Clostridia</taxon>
        <taxon>Christensenellales</taxon>
        <taxon>Christensenellaceae</taxon>
        <taxon>Christensenella</taxon>
    </lineage>
</organism>